<protein>
    <submittedName>
        <fullName evidence="7">Glycosyltransferase</fullName>
        <ecNumber evidence="7">2.4.-.-</ecNumber>
    </submittedName>
</protein>
<keyword evidence="2" id="KW-1003">Cell membrane</keyword>
<evidence type="ECO:0000259" key="6">
    <source>
        <dbReference type="Pfam" id="PF00535"/>
    </source>
</evidence>
<keyword evidence="4 7" id="KW-0808">Transferase</keyword>
<comment type="subcellular location">
    <subcellularLocation>
        <location evidence="1">Cell membrane</location>
    </subcellularLocation>
</comment>
<dbReference type="GO" id="GO:0016757">
    <property type="term" value="F:glycosyltransferase activity"/>
    <property type="evidence" value="ECO:0007669"/>
    <property type="project" value="UniProtKB-KW"/>
</dbReference>
<dbReference type="InterPro" id="IPR029044">
    <property type="entry name" value="Nucleotide-diphossugar_trans"/>
</dbReference>
<dbReference type="RefSeq" id="WP_310457098.1">
    <property type="nucleotide sequence ID" value="NZ_JAVKPH010000008.1"/>
</dbReference>
<dbReference type="EMBL" id="JAVKPH010000008">
    <property type="protein sequence ID" value="MDR5652853.1"/>
    <property type="molecule type" value="Genomic_DNA"/>
</dbReference>
<evidence type="ECO:0000256" key="2">
    <source>
        <dbReference type="ARBA" id="ARBA00022475"/>
    </source>
</evidence>
<evidence type="ECO:0000313" key="8">
    <source>
        <dbReference type="Proteomes" id="UP001247754"/>
    </source>
</evidence>
<reference evidence="7 8" key="1">
    <citation type="submission" date="2023-09" db="EMBL/GenBank/DDBJ databases">
        <title>Xinfangfangia sedmenti sp. nov., isolated the sedment.</title>
        <authorList>
            <person name="Xu L."/>
        </authorList>
    </citation>
    <scope>NUCLEOTIDE SEQUENCE [LARGE SCALE GENOMIC DNA]</scope>
    <source>
        <strain evidence="7 8">LG-4</strain>
    </source>
</reference>
<evidence type="ECO:0000313" key="7">
    <source>
        <dbReference type="EMBL" id="MDR5652853.1"/>
    </source>
</evidence>
<dbReference type="PANTHER" id="PTHR43646">
    <property type="entry name" value="GLYCOSYLTRANSFERASE"/>
    <property type="match status" value="1"/>
</dbReference>
<accession>A0ABU1F880</accession>
<dbReference type="Proteomes" id="UP001247754">
    <property type="component" value="Unassembled WGS sequence"/>
</dbReference>
<sequence>MLSVILPASNEAGWIGPCLRALLASDPAGGVEVIVVANACRDDTVAVAQGFAPQAAARGWGFTVLDLAEGGKMNALNHGDAVARGDMRAYLDADVTVGPALLAQVVAALDRPGAAYASGRPVVGARGALTRAYARFWTRLPFMASAAPGFGFFAVNAAGRARWGAFPDIISDDTYVRLLFAPAERIGVPAPYGWPMVEGFARLVRVRRRQDAGVRQIAARWPELLTNEGKASLGAGGLARLALRDPVGFAAYAAVSLAVRLRPAGDGWTRGR</sequence>
<dbReference type="EC" id="2.4.-.-" evidence="7"/>
<name>A0ABU1F880_9RHOB</name>
<keyword evidence="3 7" id="KW-0328">Glycosyltransferase</keyword>
<dbReference type="PANTHER" id="PTHR43646:SF2">
    <property type="entry name" value="GLYCOSYLTRANSFERASE 2-LIKE DOMAIN-CONTAINING PROTEIN"/>
    <property type="match status" value="1"/>
</dbReference>
<dbReference type="Pfam" id="PF00535">
    <property type="entry name" value="Glycos_transf_2"/>
    <property type="match status" value="1"/>
</dbReference>
<keyword evidence="8" id="KW-1185">Reference proteome</keyword>
<dbReference type="Gene3D" id="3.90.550.10">
    <property type="entry name" value="Spore Coat Polysaccharide Biosynthesis Protein SpsA, Chain A"/>
    <property type="match status" value="1"/>
</dbReference>
<comment type="caution">
    <text evidence="7">The sequence shown here is derived from an EMBL/GenBank/DDBJ whole genome shotgun (WGS) entry which is preliminary data.</text>
</comment>
<evidence type="ECO:0000256" key="3">
    <source>
        <dbReference type="ARBA" id="ARBA00022676"/>
    </source>
</evidence>
<feature type="domain" description="Glycosyltransferase 2-like" evidence="6">
    <location>
        <begin position="3"/>
        <end position="135"/>
    </location>
</feature>
<evidence type="ECO:0000256" key="4">
    <source>
        <dbReference type="ARBA" id="ARBA00022679"/>
    </source>
</evidence>
<dbReference type="InterPro" id="IPR001173">
    <property type="entry name" value="Glyco_trans_2-like"/>
</dbReference>
<gene>
    <name evidence="7" type="ORF">RGD00_09570</name>
</gene>
<evidence type="ECO:0000256" key="5">
    <source>
        <dbReference type="ARBA" id="ARBA00023136"/>
    </source>
</evidence>
<proteinExistence type="predicted"/>
<organism evidence="7 8">
    <name type="scientific">Ruixingdingia sedimenti</name>
    <dbReference type="NCBI Taxonomy" id="3073604"/>
    <lineage>
        <taxon>Bacteria</taxon>
        <taxon>Pseudomonadati</taxon>
        <taxon>Pseudomonadota</taxon>
        <taxon>Alphaproteobacteria</taxon>
        <taxon>Rhodobacterales</taxon>
        <taxon>Paracoccaceae</taxon>
        <taxon>Ruixingdingia</taxon>
    </lineage>
</organism>
<evidence type="ECO:0000256" key="1">
    <source>
        <dbReference type="ARBA" id="ARBA00004236"/>
    </source>
</evidence>
<dbReference type="SUPFAM" id="SSF53448">
    <property type="entry name" value="Nucleotide-diphospho-sugar transferases"/>
    <property type="match status" value="1"/>
</dbReference>
<keyword evidence="5" id="KW-0472">Membrane</keyword>